<accession>A0A2G1BY28</accession>
<dbReference type="AlphaFoldDB" id="A0A2G1BY28"/>
<gene>
    <name evidence="2" type="ORF">CSC81_01975</name>
    <name evidence="1" type="ORF">Q8W23_07285</name>
</gene>
<evidence type="ECO:0000313" key="2">
    <source>
        <dbReference type="EMBL" id="PHN98971.1"/>
    </source>
</evidence>
<evidence type="ECO:0000313" key="1">
    <source>
        <dbReference type="EMBL" id="MDP2541275.1"/>
    </source>
</evidence>
<dbReference type="Proteomes" id="UP001242342">
    <property type="component" value="Unassembled WGS sequence"/>
</dbReference>
<dbReference type="InterPro" id="IPR025234">
    <property type="entry name" value="YjzH-like"/>
</dbReference>
<dbReference type="Pfam" id="PF13783">
    <property type="entry name" value="DUF4177"/>
    <property type="match status" value="1"/>
</dbReference>
<reference evidence="2" key="2">
    <citation type="submission" date="2017-10" db="EMBL/GenBank/DDBJ databases">
        <authorList>
            <person name="Enke T.N."/>
            <person name="Cordero O.X."/>
        </authorList>
    </citation>
    <scope>NUCLEOTIDE SEQUENCE</scope>
    <source>
        <strain evidence="2">4G03</strain>
    </source>
</reference>
<keyword evidence="4" id="KW-1185">Reference proteome</keyword>
<name>A0A2G1BY28_9FLAO</name>
<evidence type="ECO:0000313" key="4">
    <source>
        <dbReference type="Proteomes" id="UP001242342"/>
    </source>
</evidence>
<comment type="caution">
    <text evidence="2">The sequence shown here is derived from an EMBL/GenBank/DDBJ whole genome shotgun (WGS) entry which is preliminary data.</text>
</comment>
<dbReference type="EMBL" id="JAUYVU010000004">
    <property type="protein sequence ID" value="MDP2541275.1"/>
    <property type="molecule type" value="Genomic_DNA"/>
</dbReference>
<evidence type="ECO:0000313" key="3">
    <source>
        <dbReference type="Proteomes" id="UP000222163"/>
    </source>
</evidence>
<proteinExistence type="predicted"/>
<reference evidence="2 3" key="1">
    <citation type="journal article" date="2016" name="Nat. Commun.">
        <title>Microbial interactions lead to rapid micro-scale successions on model marine particles.</title>
        <authorList>
            <person name="Datta M.S."/>
            <person name="Sliwerska E."/>
            <person name="Gore J."/>
            <person name="Polz M.F."/>
            <person name="Cordero O.X."/>
        </authorList>
    </citation>
    <scope>NUCLEOTIDE SEQUENCE [LARGE SCALE GENOMIC DNA]</scope>
    <source>
        <strain evidence="2 3">4G03</strain>
    </source>
</reference>
<dbReference type="RefSeq" id="WP_099214099.1">
    <property type="nucleotide sequence ID" value="NZ_JAUYVU010000004.1"/>
</dbReference>
<dbReference type="EMBL" id="PDUU01000002">
    <property type="protein sequence ID" value="PHN98971.1"/>
    <property type="molecule type" value="Genomic_DNA"/>
</dbReference>
<dbReference type="Proteomes" id="UP000222163">
    <property type="component" value="Unassembled WGS sequence"/>
</dbReference>
<reference evidence="1 4" key="3">
    <citation type="submission" date="2023-07" db="EMBL/GenBank/DDBJ databases">
        <title>Genome content predicts the carbon catabolic preferences of heterotrophic bacteria.</title>
        <authorList>
            <person name="Gralka M."/>
        </authorList>
    </citation>
    <scope>NUCLEOTIDE SEQUENCE [LARGE SCALE GENOMIC DNA]</scope>
    <source>
        <strain evidence="1 4">4G03</strain>
    </source>
</reference>
<organism evidence="2 3">
    <name type="scientific">Tenacibaculum discolor</name>
    <dbReference type="NCBI Taxonomy" id="361581"/>
    <lineage>
        <taxon>Bacteria</taxon>
        <taxon>Pseudomonadati</taxon>
        <taxon>Bacteroidota</taxon>
        <taxon>Flavobacteriia</taxon>
        <taxon>Flavobacteriales</taxon>
        <taxon>Flavobacteriaceae</taxon>
        <taxon>Tenacibaculum</taxon>
    </lineage>
</organism>
<sequence>MKEYKIIYRKFSWSNGRQKFEDEINNYAKQGWRVASTYQVSDGNIEVILERDKNR</sequence>
<protein>
    <submittedName>
        <fullName evidence="1">DUF4177 domain-containing protein</fullName>
    </submittedName>
</protein>